<dbReference type="EMBL" id="NESQ01000127">
    <property type="protein sequence ID" value="PUU78218.1"/>
    <property type="molecule type" value="Genomic_DNA"/>
</dbReference>
<reference evidence="1 2" key="1">
    <citation type="submission" date="2017-04" db="EMBL/GenBank/DDBJ databases">
        <title>Draft genome sequence of Tuber borchii Vittad., a whitish edible truffle.</title>
        <authorList>
            <consortium name="DOE Joint Genome Institute"/>
            <person name="Murat C."/>
            <person name="Kuo A."/>
            <person name="Barry K.W."/>
            <person name="Clum A."/>
            <person name="Dockter R.B."/>
            <person name="Fauchery L."/>
            <person name="Iotti M."/>
            <person name="Kohler A."/>
            <person name="Labutti K."/>
            <person name="Lindquist E.A."/>
            <person name="Lipzen A."/>
            <person name="Ohm R.A."/>
            <person name="Wang M."/>
            <person name="Grigoriev I.V."/>
            <person name="Zambonelli A."/>
            <person name="Martin F.M."/>
        </authorList>
    </citation>
    <scope>NUCLEOTIDE SEQUENCE [LARGE SCALE GENOMIC DNA]</scope>
    <source>
        <strain evidence="1 2">Tbo3840</strain>
    </source>
</reference>
<proteinExistence type="predicted"/>
<dbReference type="Proteomes" id="UP000244722">
    <property type="component" value="Unassembled WGS sequence"/>
</dbReference>
<sequence>MQVLMHRYVKVCTLSLTWWWFASNLVSGGRREARRTRSTSTPRVASVRPITSAGVAVVRDERPSSTRALSSLPPKIIGLSWWVGWVMGQSGMDGSRWTLSSLLLAPFPIPV</sequence>
<evidence type="ECO:0000313" key="2">
    <source>
        <dbReference type="Proteomes" id="UP000244722"/>
    </source>
</evidence>
<dbReference type="AlphaFoldDB" id="A0A2T6ZRV1"/>
<comment type="caution">
    <text evidence="1">The sequence shown here is derived from an EMBL/GenBank/DDBJ whole genome shotgun (WGS) entry which is preliminary data.</text>
</comment>
<organism evidence="1 2">
    <name type="scientific">Tuber borchii</name>
    <name type="common">White truffle</name>
    <dbReference type="NCBI Taxonomy" id="42251"/>
    <lineage>
        <taxon>Eukaryota</taxon>
        <taxon>Fungi</taxon>
        <taxon>Dikarya</taxon>
        <taxon>Ascomycota</taxon>
        <taxon>Pezizomycotina</taxon>
        <taxon>Pezizomycetes</taxon>
        <taxon>Pezizales</taxon>
        <taxon>Tuberaceae</taxon>
        <taxon>Tuber</taxon>
    </lineage>
</organism>
<protein>
    <submittedName>
        <fullName evidence="1">Uncharacterized protein</fullName>
    </submittedName>
</protein>
<feature type="non-terminal residue" evidence="1">
    <location>
        <position position="111"/>
    </location>
</feature>
<name>A0A2T6ZRV1_TUBBO</name>
<accession>A0A2T6ZRV1</accession>
<keyword evidence="2" id="KW-1185">Reference proteome</keyword>
<gene>
    <name evidence="1" type="ORF">B9Z19DRAFT_1084578</name>
</gene>
<evidence type="ECO:0000313" key="1">
    <source>
        <dbReference type="EMBL" id="PUU78218.1"/>
    </source>
</evidence>